<evidence type="ECO:0000313" key="2">
    <source>
        <dbReference type="EMBL" id="EME35518.1"/>
    </source>
</evidence>
<dbReference type="Proteomes" id="UP000009877">
    <property type="component" value="Unassembled WGS sequence"/>
</dbReference>
<organism evidence="2 3">
    <name type="scientific">Kocuria palustris PEL</name>
    <dbReference type="NCBI Taxonomy" id="1236550"/>
    <lineage>
        <taxon>Bacteria</taxon>
        <taxon>Bacillati</taxon>
        <taxon>Actinomycetota</taxon>
        <taxon>Actinomycetes</taxon>
        <taxon>Micrococcales</taxon>
        <taxon>Micrococcaceae</taxon>
        <taxon>Kocuria</taxon>
    </lineage>
</organism>
<evidence type="ECO:0000313" key="3">
    <source>
        <dbReference type="Proteomes" id="UP000009877"/>
    </source>
</evidence>
<feature type="region of interest" description="Disordered" evidence="1">
    <location>
        <begin position="232"/>
        <end position="337"/>
    </location>
</feature>
<dbReference type="STRING" id="71999.KPaMU14_07780"/>
<dbReference type="InterPro" id="IPR011990">
    <property type="entry name" value="TPR-like_helical_dom_sf"/>
</dbReference>
<evidence type="ECO:0000256" key="1">
    <source>
        <dbReference type="SAM" id="MobiDB-lite"/>
    </source>
</evidence>
<dbReference type="AlphaFoldDB" id="M2XRT6"/>
<dbReference type="EMBL" id="ANHZ02000035">
    <property type="protein sequence ID" value="EME35518.1"/>
    <property type="molecule type" value="Genomic_DNA"/>
</dbReference>
<reference evidence="2 3" key="1">
    <citation type="journal article" date="2014" name="Genome Announc.">
        <title>Draft Genome Sequence of Kocuria palustris PEL.</title>
        <authorList>
            <person name="Sharma G."/>
            <person name="Khatri I."/>
            <person name="Subramanian S."/>
        </authorList>
    </citation>
    <scope>NUCLEOTIDE SEQUENCE [LARGE SCALE GENOMIC DNA]</scope>
    <source>
        <strain evidence="2 3">PEL</strain>
    </source>
</reference>
<dbReference type="SUPFAM" id="SSF48452">
    <property type="entry name" value="TPR-like"/>
    <property type="match status" value="1"/>
</dbReference>
<protein>
    <submittedName>
        <fullName evidence="2">TPR-repeat-containing protein</fullName>
    </submittedName>
</protein>
<sequence>MRAPRPEVDADITGQELDRDAQFQVRALEADNAEAVSKHLVMVARYIEDDPAFALEHARYAVSRAGRVAAVREAAGVAAYENGEYHEALKELRTYRRMTGDDIHLPLMVDCERALGRPEKALELATSEGVTELPADARVELAIIVAGLRRDEGDADGALKALEIPQLDRNRGFSYSPRLFRAYGEALRGVGREKEATAWDRQALVAEAALGTGPFEDPEIVDLGEDEIGVELDSAEGAQRDIDRVSDVTGQSEAEAEAEADDAAQGSEEPAAQHQPGLDDEDLASMGGESASADGFDDDEDPAPSSGPSGIVRDAAADDESLADGAASEGETEQEDS</sequence>
<proteinExistence type="predicted"/>
<gene>
    <name evidence="2" type="ORF">C884_01734</name>
</gene>
<keyword evidence="3" id="KW-1185">Reference proteome</keyword>
<dbReference type="Gene3D" id="1.25.40.10">
    <property type="entry name" value="Tetratricopeptide repeat domain"/>
    <property type="match status" value="1"/>
</dbReference>
<accession>M2XRT6</accession>
<name>M2XRT6_9MICC</name>
<comment type="caution">
    <text evidence="2">The sequence shown here is derived from an EMBL/GenBank/DDBJ whole genome shotgun (WGS) entry which is preliminary data.</text>
</comment>